<evidence type="ECO:0000256" key="13">
    <source>
        <dbReference type="ARBA" id="ARBA00023157"/>
    </source>
</evidence>
<comment type="subunit">
    <text evidence="4">May function both as a monomer and a homodimer.</text>
</comment>
<keyword evidence="9" id="KW-0274">FAD</keyword>
<evidence type="ECO:0000256" key="9">
    <source>
        <dbReference type="ARBA" id="ARBA00022827"/>
    </source>
</evidence>
<evidence type="ECO:0000256" key="7">
    <source>
        <dbReference type="ARBA" id="ARBA00022729"/>
    </source>
</evidence>
<reference evidence="17 18" key="1">
    <citation type="submission" date="2018-06" db="EMBL/GenBank/DDBJ databases">
        <title>A transcriptomic atlas of mushroom development highlights an independent origin of complex multicellularity.</title>
        <authorList>
            <consortium name="DOE Joint Genome Institute"/>
            <person name="Krizsan K."/>
            <person name="Almasi E."/>
            <person name="Merenyi Z."/>
            <person name="Sahu N."/>
            <person name="Viragh M."/>
            <person name="Koszo T."/>
            <person name="Mondo S."/>
            <person name="Kiss B."/>
            <person name="Balint B."/>
            <person name="Kues U."/>
            <person name="Barry K."/>
            <person name="Hegedus J.C."/>
            <person name="Henrissat B."/>
            <person name="Johnson J."/>
            <person name="Lipzen A."/>
            <person name="Ohm R."/>
            <person name="Nagy I."/>
            <person name="Pangilinan J."/>
            <person name="Yan J."/>
            <person name="Xiong Y."/>
            <person name="Grigoriev I.V."/>
            <person name="Hibbett D.S."/>
            <person name="Nagy L.G."/>
        </authorList>
    </citation>
    <scope>NUCLEOTIDE SEQUENCE [LARGE SCALE GENOMIC DNA]</scope>
    <source>
        <strain evidence="17 18">SZMC22713</strain>
    </source>
</reference>
<dbReference type="GO" id="GO:0016972">
    <property type="term" value="F:thiol oxidase activity"/>
    <property type="evidence" value="ECO:0007669"/>
    <property type="project" value="InterPro"/>
</dbReference>
<dbReference type="AlphaFoldDB" id="A0A4Y7QEZ7"/>
<protein>
    <submittedName>
        <fullName evidence="17">Endoplasmic oxidoreductin</fullName>
    </submittedName>
</protein>
<dbReference type="Proteomes" id="UP000294933">
    <property type="component" value="Unassembled WGS sequence"/>
</dbReference>
<evidence type="ECO:0000256" key="6">
    <source>
        <dbReference type="ARBA" id="ARBA00022630"/>
    </source>
</evidence>
<sequence length="538" mass="61532">MYLLPTVVLSLVVDFIAAHGSDQSFLDNTLLRKHQVQNVLEHQTATVAGCKHIPTGPIETTKCDYETIESVNGELYSQLNDLVRTPFFRYFRADLYRECPFWQENGLCMNRECGIATVDESEIPEKWRAASLSKVEMPPDEMRNTLPGCYYRDSDFCFLDDMTEGDYIDLTMNPERFTGYSGAPANRVWSSIYKENCFGISEVMLRSERHDPANSFADALRGELEEQDEMCTEKKVYYKIISGLHASISTHICRDYLNQSTGEWGSNLQCFVTRVASHPERLQYIYFNTVLLLRAFARLGPYLSAYDYCSSGTHEEDAYTLTKLGSVIGIASVVGQFDESSLFQGQDANVLKEEFKTHFRNVTRIMDCVGCDKCRLWGKVQTSGLGTALKILFELDERALDPKTNPNLLSRNEVVALVNTLHRFVESLQFVDEFRRMWAGVDKSQSHALIREAEEAVTSQRIHDESDSYLDDEYGPDGSRLPRRWNLFVEVKRRIQHILRVCRVSTIQCLRRVLTDSAEVLRSVFARSDKMQGPHSDL</sequence>
<comment type="cofactor">
    <cofactor evidence="1">
        <name>FAD</name>
        <dbReference type="ChEBI" id="CHEBI:57692"/>
    </cofactor>
</comment>
<dbReference type="PANTHER" id="PTHR12613:SF0">
    <property type="entry name" value="ERO1-LIKE PROTEIN"/>
    <property type="match status" value="1"/>
</dbReference>
<dbReference type="VEuPathDB" id="FungiDB:BD410DRAFT_784310"/>
<keyword evidence="13" id="KW-1015">Disulfide bond</keyword>
<keyword evidence="10" id="KW-0249">Electron transport</keyword>
<keyword evidence="5" id="KW-0813">Transport</keyword>
<keyword evidence="6" id="KW-0285">Flavoprotein</keyword>
<evidence type="ECO:0000256" key="1">
    <source>
        <dbReference type="ARBA" id="ARBA00001974"/>
    </source>
</evidence>
<dbReference type="STRING" id="50990.A0A4Y7QEZ7"/>
<evidence type="ECO:0000256" key="14">
    <source>
        <dbReference type="ARBA" id="ARBA00023180"/>
    </source>
</evidence>
<comment type="similarity">
    <text evidence="3">Belongs to the EROs family.</text>
</comment>
<comment type="subcellular location">
    <subcellularLocation>
        <location evidence="2">Endoplasmic reticulum membrane</location>
        <topology evidence="2">Peripheral membrane protein</topology>
        <orientation evidence="2">Lumenal side</orientation>
    </subcellularLocation>
</comment>
<dbReference type="PANTHER" id="PTHR12613">
    <property type="entry name" value="ERO1-RELATED"/>
    <property type="match status" value="1"/>
</dbReference>
<keyword evidence="18" id="KW-1185">Reference proteome</keyword>
<evidence type="ECO:0000256" key="2">
    <source>
        <dbReference type="ARBA" id="ARBA00004367"/>
    </source>
</evidence>
<evidence type="ECO:0000313" key="17">
    <source>
        <dbReference type="EMBL" id="TDL26237.1"/>
    </source>
</evidence>
<dbReference type="GO" id="GO:0015035">
    <property type="term" value="F:protein-disulfide reductase activity"/>
    <property type="evidence" value="ECO:0007669"/>
    <property type="project" value="InterPro"/>
</dbReference>
<dbReference type="GO" id="GO:0034975">
    <property type="term" value="P:protein folding in endoplasmic reticulum"/>
    <property type="evidence" value="ECO:0007669"/>
    <property type="project" value="InterPro"/>
</dbReference>
<keyword evidence="15" id="KW-0676">Redox-active center</keyword>
<keyword evidence="14" id="KW-0325">Glycoprotein</keyword>
<dbReference type="GO" id="GO:0005789">
    <property type="term" value="C:endoplasmic reticulum membrane"/>
    <property type="evidence" value="ECO:0007669"/>
    <property type="project" value="UniProtKB-SubCell"/>
</dbReference>
<keyword evidence="8" id="KW-0256">Endoplasmic reticulum</keyword>
<evidence type="ECO:0000256" key="10">
    <source>
        <dbReference type="ARBA" id="ARBA00022982"/>
    </source>
</evidence>
<keyword evidence="12" id="KW-0472">Membrane</keyword>
<proteinExistence type="inferred from homology"/>
<evidence type="ECO:0000256" key="4">
    <source>
        <dbReference type="ARBA" id="ARBA00011802"/>
    </source>
</evidence>
<dbReference type="SUPFAM" id="SSF110019">
    <property type="entry name" value="ERO1-like"/>
    <property type="match status" value="1"/>
</dbReference>
<evidence type="ECO:0000256" key="3">
    <source>
        <dbReference type="ARBA" id="ARBA00008277"/>
    </source>
</evidence>
<dbReference type="OrthoDB" id="269384at2759"/>
<feature type="signal peptide" evidence="16">
    <location>
        <begin position="1"/>
        <end position="18"/>
    </location>
</feature>
<keyword evidence="11" id="KW-0560">Oxidoreductase</keyword>
<evidence type="ECO:0000313" key="18">
    <source>
        <dbReference type="Proteomes" id="UP000294933"/>
    </source>
</evidence>
<evidence type="ECO:0000256" key="8">
    <source>
        <dbReference type="ARBA" id="ARBA00022824"/>
    </source>
</evidence>
<name>A0A4Y7QEZ7_9AGAM</name>
<organism evidence="17 18">
    <name type="scientific">Rickenella mellea</name>
    <dbReference type="NCBI Taxonomy" id="50990"/>
    <lineage>
        <taxon>Eukaryota</taxon>
        <taxon>Fungi</taxon>
        <taxon>Dikarya</taxon>
        <taxon>Basidiomycota</taxon>
        <taxon>Agaricomycotina</taxon>
        <taxon>Agaricomycetes</taxon>
        <taxon>Hymenochaetales</taxon>
        <taxon>Rickenellaceae</taxon>
        <taxon>Rickenella</taxon>
    </lineage>
</organism>
<evidence type="ECO:0000256" key="16">
    <source>
        <dbReference type="SAM" id="SignalP"/>
    </source>
</evidence>
<dbReference type="Pfam" id="PF04137">
    <property type="entry name" value="ERO1"/>
    <property type="match status" value="1"/>
</dbReference>
<accession>A0A4Y7QEZ7</accession>
<keyword evidence="7 16" id="KW-0732">Signal</keyword>
<evidence type="ECO:0000256" key="12">
    <source>
        <dbReference type="ARBA" id="ARBA00023136"/>
    </source>
</evidence>
<dbReference type="EMBL" id="ML170162">
    <property type="protein sequence ID" value="TDL26237.1"/>
    <property type="molecule type" value="Genomic_DNA"/>
</dbReference>
<dbReference type="InterPro" id="IPR037192">
    <property type="entry name" value="ERO1-like_sf"/>
</dbReference>
<evidence type="ECO:0000256" key="11">
    <source>
        <dbReference type="ARBA" id="ARBA00023002"/>
    </source>
</evidence>
<evidence type="ECO:0000256" key="5">
    <source>
        <dbReference type="ARBA" id="ARBA00022448"/>
    </source>
</evidence>
<evidence type="ECO:0000256" key="15">
    <source>
        <dbReference type="ARBA" id="ARBA00023284"/>
    </source>
</evidence>
<gene>
    <name evidence="17" type="ORF">BD410DRAFT_784310</name>
</gene>
<dbReference type="GO" id="GO:0071949">
    <property type="term" value="F:FAD binding"/>
    <property type="evidence" value="ECO:0007669"/>
    <property type="project" value="InterPro"/>
</dbReference>
<dbReference type="InterPro" id="IPR007266">
    <property type="entry name" value="Ero1"/>
</dbReference>
<feature type="chain" id="PRO_5021393835" evidence="16">
    <location>
        <begin position="19"/>
        <end position="538"/>
    </location>
</feature>